<proteinExistence type="predicted"/>
<dbReference type="SUPFAM" id="SSF51735">
    <property type="entry name" value="NAD(P)-binding Rossmann-fold domains"/>
    <property type="match status" value="1"/>
</dbReference>
<keyword evidence="2" id="KW-1185">Reference proteome</keyword>
<dbReference type="AlphaFoldDB" id="A0A1N7MJG4"/>
<dbReference type="RefSeq" id="WP_076400622.1">
    <property type="nucleotide sequence ID" value="NZ_FTOA01000004.1"/>
</dbReference>
<dbReference type="PRINTS" id="PR00081">
    <property type="entry name" value="GDHRDH"/>
</dbReference>
<reference evidence="1 2" key="1">
    <citation type="submission" date="2017-01" db="EMBL/GenBank/DDBJ databases">
        <authorList>
            <person name="Mah S.A."/>
            <person name="Swanson W.J."/>
            <person name="Moy G.W."/>
            <person name="Vacquier V.D."/>
        </authorList>
    </citation>
    <scope>NUCLEOTIDE SEQUENCE [LARGE SCALE GENOMIC DNA]</scope>
    <source>
        <strain evidence="1 2">DSM 11589</strain>
    </source>
</reference>
<dbReference type="InterPro" id="IPR002347">
    <property type="entry name" value="SDR_fam"/>
</dbReference>
<dbReference type="CDD" id="cd05325">
    <property type="entry name" value="carb_red_sniffer_like_SDR_c"/>
    <property type="match status" value="1"/>
</dbReference>
<dbReference type="Pfam" id="PF00106">
    <property type="entry name" value="adh_short"/>
    <property type="match status" value="1"/>
</dbReference>
<dbReference type="Gene3D" id="3.40.50.720">
    <property type="entry name" value="NAD(P)-binding Rossmann-like Domain"/>
    <property type="match status" value="1"/>
</dbReference>
<name>A0A1N7MJG4_9PROT</name>
<dbReference type="Proteomes" id="UP000185678">
    <property type="component" value="Unassembled WGS sequence"/>
</dbReference>
<evidence type="ECO:0000313" key="1">
    <source>
        <dbReference type="EMBL" id="SIS86314.1"/>
    </source>
</evidence>
<dbReference type="InterPro" id="IPR036291">
    <property type="entry name" value="NAD(P)-bd_dom_sf"/>
</dbReference>
<accession>A0A1N7MJG4</accession>
<dbReference type="EMBL" id="FTOA01000004">
    <property type="protein sequence ID" value="SIS86314.1"/>
    <property type="molecule type" value="Genomic_DNA"/>
</dbReference>
<dbReference type="PANTHER" id="PTHR45458:SF1">
    <property type="entry name" value="SHORT CHAIN DEHYDROGENASE"/>
    <property type="match status" value="1"/>
</dbReference>
<gene>
    <name evidence="1" type="ORF">SAMN05421779_104170</name>
</gene>
<dbReference type="GO" id="GO:0016616">
    <property type="term" value="F:oxidoreductase activity, acting on the CH-OH group of donors, NAD or NADP as acceptor"/>
    <property type="evidence" value="ECO:0007669"/>
    <property type="project" value="TreeGrafter"/>
</dbReference>
<dbReference type="PANTHER" id="PTHR45458">
    <property type="entry name" value="SHORT-CHAIN DEHYDROGENASE/REDUCTASE SDR"/>
    <property type="match status" value="1"/>
</dbReference>
<dbReference type="OrthoDB" id="9785826at2"/>
<dbReference type="InterPro" id="IPR052184">
    <property type="entry name" value="SDR_enzymes"/>
</dbReference>
<dbReference type="STRING" id="80876.SAMN05421779_104170"/>
<organism evidence="1 2">
    <name type="scientific">Insolitispirillum peregrinum</name>
    <dbReference type="NCBI Taxonomy" id="80876"/>
    <lineage>
        <taxon>Bacteria</taxon>
        <taxon>Pseudomonadati</taxon>
        <taxon>Pseudomonadota</taxon>
        <taxon>Alphaproteobacteria</taxon>
        <taxon>Rhodospirillales</taxon>
        <taxon>Novispirillaceae</taxon>
        <taxon>Insolitispirillum</taxon>
    </lineage>
</organism>
<sequence length="229" mass="23620">MPCVLITGANRGLGLEFARQYRDAGWRVIACCRAPEQAPALQALGVEVEALEVPDADSLAALAHRLAGQPVNLLINNAGIYGAHAHQAFGTVDCASFLAAQQVNAFGPLAVTQALVSNLRAAVAAGGTATVAIVSSRMGSIGEMPGGSYIYRASKASVNMVGAGLSHDLKPDGIAVVLLHPGWVRTDMGGPDGMLDAPESVSGMRAAIAATSLDRTGLFVDYQGKELPW</sequence>
<protein>
    <submittedName>
        <fullName evidence="1">Short-chain dehydrogenase</fullName>
    </submittedName>
</protein>
<evidence type="ECO:0000313" key="2">
    <source>
        <dbReference type="Proteomes" id="UP000185678"/>
    </source>
</evidence>